<dbReference type="PRINTS" id="PR00344">
    <property type="entry name" value="BCTRLSENSOR"/>
</dbReference>
<feature type="domain" description="Histidine kinase" evidence="9">
    <location>
        <begin position="319"/>
        <end position="529"/>
    </location>
</feature>
<dbReference type="SMART" id="SM00065">
    <property type="entry name" value="GAF"/>
    <property type="match status" value="1"/>
</dbReference>
<evidence type="ECO:0000256" key="4">
    <source>
        <dbReference type="ARBA" id="ARBA00022679"/>
    </source>
</evidence>
<dbReference type="AlphaFoldDB" id="A0A1E7DRM2"/>
<dbReference type="CDD" id="cd00082">
    <property type="entry name" value="HisKA"/>
    <property type="match status" value="1"/>
</dbReference>
<dbReference type="SMART" id="SM00387">
    <property type="entry name" value="HATPase_c"/>
    <property type="match status" value="1"/>
</dbReference>
<dbReference type="InterPro" id="IPR004358">
    <property type="entry name" value="Sig_transdc_His_kin-like_C"/>
</dbReference>
<evidence type="ECO:0000256" key="2">
    <source>
        <dbReference type="ARBA" id="ARBA00012438"/>
    </source>
</evidence>
<dbReference type="Pfam" id="PF00512">
    <property type="entry name" value="HisKA"/>
    <property type="match status" value="1"/>
</dbReference>
<dbReference type="SUPFAM" id="SSF47384">
    <property type="entry name" value="Homodimeric domain of signal transducing histidine kinase"/>
    <property type="match status" value="1"/>
</dbReference>
<dbReference type="SUPFAM" id="SSF55874">
    <property type="entry name" value="ATPase domain of HSP90 chaperone/DNA topoisomerase II/histidine kinase"/>
    <property type="match status" value="1"/>
</dbReference>
<dbReference type="Gene3D" id="3.30.450.40">
    <property type="match status" value="1"/>
</dbReference>
<keyword evidence="5" id="KW-0547">Nucleotide-binding</keyword>
<dbReference type="PANTHER" id="PTHR43065">
    <property type="entry name" value="SENSOR HISTIDINE KINASE"/>
    <property type="match status" value="1"/>
</dbReference>
<dbReference type="InterPro" id="IPR035965">
    <property type="entry name" value="PAS-like_dom_sf"/>
</dbReference>
<keyword evidence="3" id="KW-0597">Phosphoprotein</keyword>
<organism evidence="10 11">
    <name type="scientific">Domibacillus iocasae</name>
    <dbReference type="NCBI Taxonomy" id="1714016"/>
    <lineage>
        <taxon>Bacteria</taxon>
        <taxon>Bacillati</taxon>
        <taxon>Bacillota</taxon>
        <taxon>Bacilli</taxon>
        <taxon>Bacillales</taxon>
        <taxon>Bacillaceae</taxon>
        <taxon>Domibacillus</taxon>
    </lineage>
</organism>
<evidence type="ECO:0000256" key="7">
    <source>
        <dbReference type="ARBA" id="ARBA00022840"/>
    </source>
</evidence>
<evidence type="ECO:0000256" key="5">
    <source>
        <dbReference type="ARBA" id="ARBA00022741"/>
    </source>
</evidence>
<keyword evidence="11" id="KW-1185">Reference proteome</keyword>
<dbReference type="SUPFAM" id="SSF55781">
    <property type="entry name" value="GAF domain-like"/>
    <property type="match status" value="1"/>
</dbReference>
<evidence type="ECO:0000256" key="3">
    <source>
        <dbReference type="ARBA" id="ARBA00022553"/>
    </source>
</evidence>
<accession>A0A1E7DRM2</accession>
<evidence type="ECO:0000256" key="6">
    <source>
        <dbReference type="ARBA" id="ARBA00022777"/>
    </source>
</evidence>
<keyword evidence="7" id="KW-0067">ATP-binding</keyword>
<dbReference type="InterPro" id="IPR036097">
    <property type="entry name" value="HisK_dim/P_sf"/>
</dbReference>
<gene>
    <name evidence="10" type="ORF">BA724_02720</name>
</gene>
<comment type="catalytic activity">
    <reaction evidence="1">
        <text>ATP + protein L-histidine = ADP + protein N-phospho-L-histidine.</text>
        <dbReference type="EC" id="2.7.13.3"/>
    </reaction>
</comment>
<dbReference type="PANTHER" id="PTHR43065:SF42">
    <property type="entry name" value="TWO-COMPONENT SENSOR PPRA"/>
    <property type="match status" value="1"/>
</dbReference>
<dbReference type="EC" id="2.7.13.3" evidence="2"/>
<dbReference type="Proteomes" id="UP000095658">
    <property type="component" value="Unassembled WGS sequence"/>
</dbReference>
<reference evidence="10 11" key="1">
    <citation type="submission" date="2016-06" db="EMBL/GenBank/DDBJ databases">
        <title>Domibacillus iocasae genome sequencing.</title>
        <authorList>
            <person name="Verma A."/>
            <person name="Pal Y."/>
            <person name="Ojha A.K."/>
            <person name="Krishnamurthi S."/>
        </authorList>
    </citation>
    <scope>NUCLEOTIDE SEQUENCE [LARGE SCALE GENOMIC DNA]</scope>
    <source>
        <strain evidence="10 11">DSM 29979</strain>
    </source>
</reference>
<sequence>MNRLDMIHLLTGVQSSKRNYYTELKKTVDELQKKNSQLEIMNNLMHSFNVNMSIHEMLKQTQEILRDVYRIDRLSLAIWEDGSLRMADVYPEKATFLPKGTAFPTEHSLYSHVFSTGQDILHSAQKADSFFESESFEALGLHSVWLFPLSSRGVIIGVFGLATRESISFSEEDRPFFQHLSGQAAVCIENARLYHEVLLSESRWESTFRAVADSIIVTDLDGAILTRNDSAAANWPNAEYISAFLGMDLFHQTVRDAAPHFEEASIESSVYECAYYPLLDDGEMNGVIVYLKNITEKQMMQAQIIHSGQLAAIGEMAAGVAHELNNPLTAIIGNTQLLLRLATDETKPLLKDIDECGKRCRTIIRSLLAFSRQDPSSFTPCSLNDAVYEALRLTGRQIEKQRMELTVELAEQLPFVEGNLQQLSQIAVNLLINAKDACLEKEAAKQVWVKTAADEHFIYLHVKDNGCGIDPEKIDDIFHPFFTTKSGLNGTGLGLSVSIGIAESHGGTLTVTSEIGKGSTFTLALPVLKRT</sequence>
<proteinExistence type="predicted"/>
<dbReference type="PROSITE" id="PS50109">
    <property type="entry name" value="HIS_KIN"/>
    <property type="match status" value="1"/>
</dbReference>
<keyword evidence="6" id="KW-0418">Kinase</keyword>
<evidence type="ECO:0000313" key="10">
    <source>
        <dbReference type="EMBL" id="OES45736.1"/>
    </source>
</evidence>
<dbReference type="GO" id="GO:0005524">
    <property type="term" value="F:ATP binding"/>
    <property type="evidence" value="ECO:0007669"/>
    <property type="project" value="UniProtKB-KW"/>
</dbReference>
<dbReference type="InterPro" id="IPR036890">
    <property type="entry name" value="HATPase_C_sf"/>
</dbReference>
<dbReference type="EMBL" id="MAMP01000012">
    <property type="protein sequence ID" value="OES45736.1"/>
    <property type="molecule type" value="Genomic_DNA"/>
</dbReference>
<dbReference type="SMART" id="SM00388">
    <property type="entry name" value="HisKA"/>
    <property type="match status" value="1"/>
</dbReference>
<evidence type="ECO:0000256" key="8">
    <source>
        <dbReference type="ARBA" id="ARBA00023012"/>
    </source>
</evidence>
<dbReference type="InterPro" id="IPR003661">
    <property type="entry name" value="HisK_dim/P_dom"/>
</dbReference>
<dbReference type="GO" id="GO:0000155">
    <property type="term" value="F:phosphorelay sensor kinase activity"/>
    <property type="evidence" value="ECO:0007669"/>
    <property type="project" value="InterPro"/>
</dbReference>
<evidence type="ECO:0000313" key="11">
    <source>
        <dbReference type="Proteomes" id="UP000095658"/>
    </source>
</evidence>
<dbReference type="Gene3D" id="3.30.565.10">
    <property type="entry name" value="Histidine kinase-like ATPase, C-terminal domain"/>
    <property type="match status" value="1"/>
</dbReference>
<dbReference type="STRING" id="1714016.BA724_02720"/>
<dbReference type="SUPFAM" id="SSF55785">
    <property type="entry name" value="PYP-like sensor domain (PAS domain)"/>
    <property type="match status" value="1"/>
</dbReference>
<name>A0A1E7DRM2_9BACI</name>
<dbReference type="InterPro" id="IPR003018">
    <property type="entry name" value="GAF"/>
</dbReference>
<evidence type="ECO:0000256" key="1">
    <source>
        <dbReference type="ARBA" id="ARBA00000085"/>
    </source>
</evidence>
<keyword evidence="4" id="KW-0808">Transferase</keyword>
<dbReference type="Pfam" id="PF02518">
    <property type="entry name" value="HATPase_c"/>
    <property type="match status" value="1"/>
</dbReference>
<dbReference type="InterPro" id="IPR029016">
    <property type="entry name" value="GAF-like_dom_sf"/>
</dbReference>
<dbReference type="RefSeq" id="WP_069937733.1">
    <property type="nucleotide sequence ID" value="NZ_MAMP01000012.1"/>
</dbReference>
<protein>
    <recommendedName>
        <fullName evidence="2">histidine kinase</fullName>
        <ecNumber evidence="2">2.7.13.3</ecNumber>
    </recommendedName>
</protein>
<evidence type="ECO:0000259" key="9">
    <source>
        <dbReference type="PROSITE" id="PS50109"/>
    </source>
</evidence>
<dbReference type="InterPro" id="IPR005467">
    <property type="entry name" value="His_kinase_dom"/>
</dbReference>
<dbReference type="OrthoDB" id="9784397at2"/>
<dbReference type="InterPro" id="IPR003594">
    <property type="entry name" value="HATPase_dom"/>
</dbReference>
<keyword evidence="8" id="KW-0902">Two-component regulatory system</keyword>
<dbReference type="Pfam" id="PF13185">
    <property type="entry name" value="GAF_2"/>
    <property type="match status" value="1"/>
</dbReference>
<comment type="caution">
    <text evidence="10">The sequence shown here is derived from an EMBL/GenBank/DDBJ whole genome shotgun (WGS) entry which is preliminary data.</text>
</comment>
<dbReference type="Gene3D" id="1.10.287.130">
    <property type="match status" value="1"/>
</dbReference>